<accession>A0A154P2M8</accession>
<dbReference type="Proteomes" id="UP000076502">
    <property type="component" value="Unassembled WGS sequence"/>
</dbReference>
<organism evidence="1 2">
    <name type="scientific">Dufourea novaeangliae</name>
    <name type="common">Sweat bee</name>
    <dbReference type="NCBI Taxonomy" id="178035"/>
    <lineage>
        <taxon>Eukaryota</taxon>
        <taxon>Metazoa</taxon>
        <taxon>Ecdysozoa</taxon>
        <taxon>Arthropoda</taxon>
        <taxon>Hexapoda</taxon>
        <taxon>Insecta</taxon>
        <taxon>Pterygota</taxon>
        <taxon>Neoptera</taxon>
        <taxon>Endopterygota</taxon>
        <taxon>Hymenoptera</taxon>
        <taxon>Apocrita</taxon>
        <taxon>Aculeata</taxon>
        <taxon>Apoidea</taxon>
        <taxon>Anthophila</taxon>
        <taxon>Halictidae</taxon>
        <taxon>Rophitinae</taxon>
        <taxon>Dufourea</taxon>
    </lineage>
</organism>
<evidence type="ECO:0000313" key="1">
    <source>
        <dbReference type="EMBL" id="KZC06131.1"/>
    </source>
</evidence>
<reference evidence="1 2" key="1">
    <citation type="submission" date="2015-07" db="EMBL/GenBank/DDBJ databases">
        <title>The genome of Dufourea novaeangliae.</title>
        <authorList>
            <person name="Pan H."/>
            <person name="Kapheim K."/>
        </authorList>
    </citation>
    <scope>NUCLEOTIDE SEQUENCE [LARGE SCALE GENOMIC DNA]</scope>
    <source>
        <strain evidence="1">0120121106</strain>
        <tissue evidence="1">Whole body</tissue>
    </source>
</reference>
<name>A0A154P2M8_DUFNO</name>
<gene>
    <name evidence="1" type="ORF">WN55_07593</name>
</gene>
<proteinExistence type="predicted"/>
<dbReference type="EMBL" id="KQ434806">
    <property type="protein sequence ID" value="KZC06131.1"/>
    <property type="molecule type" value="Genomic_DNA"/>
</dbReference>
<dbReference type="OrthoDB" id="7696867at2759"/>
<sequence length="313" mass="36519">MDSLQNLSEQQCSITYNASRNTTNLNQGTTLLQKSTKRLTLCEESIGDHIKNKIILQSIKEASNNTKLTLSADVITKLKGLLSIHEVNKYMHLPSISKKILEKLTVLGITDLPEYDLTHKEKLDIKCYVEALLREKILDFILRYKSLGGNMKEVLGSNNCNIRKKLFELHEIQMLQWKDKMNELCDQLRADVIKLSTLLNKWKTKSKEFNRINLEKVEYMLLQFEVAQEQAKIIKLTCITRMFKETPVTIDAYKTLNEIIDEKLFATMNEIKEKENLKKEYESLQNTEYSSILNTYLEFCKAVRKKRQILEKL</sequence>
<evidence type="ECO:0008006" key="3">
    <source>
        <dbReference type="Google" id="ProtNLM"/>
    </source>
</evidence>
<evidence type="ECO:0000313" key="2">
    <source>
        <dbReference type="Proteomes" id="UP000076502"/>
    </source>
</evidence>
<keyword evidence="2" id="KW-1185">Reference proteome</keyword>
<dbReference type="AlphaFoldDB" id="A0A154P2M8"/>
<protein>
    <recommendedName>
        <fullName evidence="3">HAUS augmin-like complex subunit 4</fullName>
    </recommendedName>
</protein>